<evidence type="ECO:0000256" key="4">
    <source>
        <dbReference type="ARBA" id="ARBA00022723"/>
    </source>
</evidence>
<evidence type="ECO:0000313" key="10">
    <source>
        <dbReference type="EMBL" id="OAG02976.1"/>
    </source>
</evidence>
<proteinExistence type="inferred from homology"/>
<dbReference type="InterPro" id="IPR032466">
    <property type="entry name" value="Metal_Hydrolase"/>
</dbReference>
<dbReference type="InterPro" id="IPR001365">
    <property type="entry name" value="A_deaminase_dom"/>
</dbReference>
<dbReference type="CDD" id="cd00443">
    <property type="entry name" value="ADA_AMPD"/>
    <property type="match status" value="1"/>
</dbReference>
<dbReference type="OrthoDB" id="272271at2759"/>
<dbReference type="PANTHER" id="PTHR11409:SF42">
    <property type="entry name" value="ADENOSINE DEAMINASE-LIKE PROTEIN"/>
    <property type="match status" value="1"/>
</dbReference>
<protein>
    <submittedName>
        <fullName evidence="10">Metallo-dependent hydrolase</fullName>
    </submittedName>
</protein>
<comment type="similarity">
    <text evidence="2">Belongs to the metallo-dependent hydrolases superfamily. Adenosine and AMP deaminases family.</text>
</comment>
<gene>
    <name evidence="10" type="ORF">CC84DRAFT_1166756</name>
</gene>
<evidence type="ECO:0000259" key="9">
    <source>
        <dbReference type="Pfam" id="PF00962"/>
    </source>
</evidence>
<evidence type="ECO:0000256" key="2">
    <source>
        <dbReference type="ARBA" id="ARBA00006676"/>
    </source>
</evidence>
<accession>A0A177C6E4</accession>
<evidence type="ECO:0000256" key="5">
    <source>
        <dbReference type="ARBA" id="ARBA00022801"/>
    </source>
</evidence>
<comment type="cofactor">
    <cofactor evidence="1">
        <name>Zn(2+)</name>
        <dbReference type="ChEBI" id="CHEBI:29105"/>
    </cofactor>
</comment>
<evidence type="ECO:0000256" key="1">
    <source>
        <dbReference type="ARBA" id="ARBA00001947"/>
    </source>
</evidence>
<dbReference type="GO" id="GO:0006154">
    <property type="term" value="P:adenosine catabolic process"/>
    <property type="evidence" value="ECO:0007669"/>
    <property type="project" value="TreeGrafter"/>
</dbReference>
<keyword evidence="7" id="KW-0546">Nucleotide metabolism</keyword>
<dbReference type="InterPro" id="IPR006330">
    <property type="entry name" value="Ado/ade_deaminase"/>
</dbReference>
<evidence type="ECO:0000256" key="8">
    <source>
        <dbReference type="ARBA" id="ARBA00048787"/>
    </source>
</evidence>
<dbReference type="SUPFAM" id="SSF51556">
    <property type="entry name" value="Metallo-dependent hydrolases"/>
    <property type="match status" value="1"/>
</dbReference>
<evidence type="ECO:0000256" key="6">
    <source>
        <dbReference type="ARBA" id="ARBA00022833"/>
    </source>
</evidence>
<evidence type="ECO:0000313" key="11">
    <source>
        <dbReference type="Proteomes" id="UP000077069"/>
    </source>
</evidence>
<keyword evidence="6" id="KW-0862">Zinc</keyword>
<dbReference type="FunFam" id="3.20.20.140:FF:000033">
    <property type="entry name" value="Adenosine deaminase-like protein"/>
    <property type="match status" value="1"/>
</dbReference>
<sequence>MANAAPVDLSFARRLPKIELHAHLTGSISRACLHDIWETRRQHDPELQLDDPLVAIPPDKVDYDVQTFFPLFSSYIYKLCDDLPSIEFSTKRVLEDFQADGVVYVELRTTPRAIPNRGITEDDYVKTILDVLRNHNDQVGNTMRAFLILSIDRRNTATEAQQVVDLALKYRSEGVVGVDLCGNPAKGDVSLYTDAFTRIKAAGLKITLHFAEIAQSGTDDELNTLLSWQPDRLGHVIHVNSSFQERIKREHIGVELCMSCNVHAKLIPGTFSDHHFGFWRHTNVPVALCTDDVGIFCSPLSQEYYLAAVHFGLDRTQLTELAQRPIASIFTGASERTRLVESFEHWLA</sequence>
<keyword evidence="11" id="KW-1185">Reference proteome</keyword>
<reference evidence="10 11" key="1">
    <citation type="submission" date="2016-05" db="EMBL/GenBank/DDBJ databases">
        <title>Comparative analysis of secretome profiles of manganese(II)-oxidizing ascomycete fungi.</title>
        <authorList>
            <consortium name="DOE Joint Genome Institute"/>
            <person name="Zeiner C.A."/>
            <person name="Purvine S.O."/>
            <person name="Zink E.M."/>
            <person name="Wu S."/>
            <person name="Pasa-Tolic L."/>
            <person name="Chaput D.L."/>
            <person name="Haridas S."/>
            <person name="Grigoriev I.V."/>
            <person name="Santelli C.M."/>
            <person name="Hansel C.M."/>
        </authorList>
    </citation>
    <scope>NUCLEOTIDE SEQUENCE [LARGE SCALE GENOMIC DNA]</scope>
    <source>
        <strain evidence="10 11">AP3s5-JAC2a</strain>
    </source>
</reference>
<comment type="subunit">
    <text evidence="3">Monomer.</text>
</comment>
<dbReference type="STRING" id="1460663.A0A177C6E4"/>
<comment type="catalytic activity">
    <reaction evidence="8">
        <text>N(6)-methyl-AMP + H2O + H(+) = IMP + methylamine</text>
        <dbReference type="Rhea" id="RHEA:16001"/>
        <dbReference type="ChEBI" id="CHEBI:15377"/>
        <dbReference type="ChEBI" id="CHEBI:15378"/>
        <dbReference type="ChEBI" id="CHEBI:58053"/>
        <dbReference type="ChEBI" id="CHEBI:59338"/>
        <dbReference type="ChEBI" id="CHEBI:144842"/>
    </reaction>
    <physiologicalReaction direction="left-to-right" evidence="8">
        <dbReference type="Rhea" id="RHEA:16002"/>
    </physiologicalReaction>
</comment>
<dbReference type="Proteomes" id="UP000077069">
    <property type="component" value="Unassembled WGS sequence"/>
</dbReference>
<keyword evidence="5 10" id="KW-0378">Hydrolase</keyword>
<dbReference type="EMBL" id="KV441555">
    <property type="protein sequence ID" value="OAG02976.1"/>
    <property type="molecule type" value="Genomic_DNA"/>
</dbReference>
<name>A0A177C6E4_9PLEO</name>
<dbReference type="InParanoid" id="A0A177C6E4"/>
<dbReference type="GO" id="GO:0004000">
    <property type="term" value="F:adenosine deaminase activity"/>
    <property type="evidence" value="ECO:0007669"/>
    <property type="project" value="TreeGrafter"/>
</dbReference>
<dbReference type="GO" id="GO:0009117">
    <property type="term" value="P:nucleotide metabolic process"/>
    <property type="evidence" value="ECO:0007669"/>
    <property type="project" value="UniProtKB-KW"/>
</dbReference>
<keyword evidence="4" id="KW-0479">Metal-binding</keyword>
<evidence type="ECO:0000256" key="7">
    <source>
        <dbReference type="ARBA" id="ARBA00023080"/>
    </source>
</evidence>
<dbReference type="AlphaFoldDB" id="A0A177C6E4"/>
<dbReference type="RefSeq" id="XP_018033341.1">
    <property type="nucleotide sequence ID" value="XM_018179043.1"/>
</dbReference>
<dbReference type="GO" id="GO:0046872">
    <property type="term" value="F:metal ion binding"/>
    <property type="evidence" value="ECO:0007669"/>
    <property type="project" value="UniProtKB-KW"/>
</dbReference>
<dbReference type="PANTHER" id="PTHR11409">
    <property type="entry name" value="ADENOSINE DEAMINASE"/>
    <property type="match status" value="1"/>
</dbReference>
<feature type="domain" description="Adenosine deaminase" evidence="9">
    <location>
        <begin position="16"/>
        <end position="343"/>
    </location>
</feature>
<organism evidence="10 11">
    <name type="scientific">Paraphaeosphaeria sporulosa</name>
    <dbReference type="NCBI Taxonomy" id="1460663"/>
    <lineage>
        <taxon>Eukaryota</taxon>
        <taxon>Fungi</taxon>
        <taxon>Dikarya</taxon>
        <taxon>Ascomycota</taxon>
        <taxon>Pezizomycotina</taxon>
        <taxon>Dothideomycetes</taxon>
        <taxon>Pleosporomycetidae</taxon>
        <taxon>Pleosporales</taxon>
        <taxon>Massarineae</taxon>
        <taxon>Didymosphaeriaceae</taxon>
        <taxon>Paraphaeosphaeria</taxon>
    </lineage>
</organism>
<dbReference type="GeneID" id="28762529"/>
<dbReference type="Pfam" id="PF00962">
    <property type="entry name" value="A_deaminase"/>
    <property type="match status" value="1"/>
</dbReference>
<evidence type="ECO:0000256" key="3">
    <source>
        <dbReference type="ARBA" id="ARBA00011245"/>
    </source>
</evidence>
<dbReference type="Gene3D" id="3.20.20.140">
    <property type="entry name" value="Metal-dependent hydrolases"/>
    <property type="match status" value="1"/>
</dbReference>
<dbReference type="GO" id="GO:0046103">
    <property type="term" value="P:inosine biosynthetic process"/>
    <property type="evidence" value="ECO:0007669"/>
    <property type="project" value="TreeGrafter"/>
</dbReference>